<dbReference type="Pfam" id="PF19953">
    <property type="entry name" value="EACC1"/>
    <property type="match status" value="1"/>
</dbReference>
<name>A0ABW8FLM2_9ACTN</name>
<keyword evidence="1" id="KW-0472">Membrane</keyword>
<keyword evidence="3" id="KW-1185">Reference proteome</keyword>
<gene>
    <name evidence="2" type="ORF">ACIP2Z_28850</name>
</gene>
<evidence type="ECO:0000313" key="3">
    <source>
        <dbReference type="Proteomes" id="UP001617511"/>
    </source>
</evidence>
<keyword evidence="1" id="KW-1133">Transmembrane helix</keyword>
<organism evidence="2 3">
    <name type="scientific">Streptomyces iakyrus</name>
    <dbReference type="NCBI Taxonomy" id="68219"/>
    <lineage>
        <taxon>Bacteria</taxon>
        <taxon>Bacillati</taxon>
        <taxon>Actinomycetota</taxon>
        <taxon>Actinomycetes</taxon>
        <taxon>Kitasatosporales</taxon>
        <taxon>Streptomycetaceae</taxon>
        <taxon>Streptomyces</taxon>
    </lineage>
</organism>
<keyword evidence="1" id="KW-0812">Transmembrane</keyword>
<evidence type="ECO:0000256" key="1">
    <source>
        <dbReference type="SAM" id="Phobius"/>
    </source>
</evidence>
<comment type="caution">
    <text evidence="2">The sequence shown here is derived from an EMBL/GenBank/DDBJ whole genome shotgun (WGS) entry which is preliminary data.</text>
</comment>
<protein>
    <submittedName>
        <fullName evidence="2">Uncharacterized protein</fullName>
    </submittedName>
</protein>
<feature type="transmembrane region" description="Helical" evidence="1">
    <location>
        <begin position="58"/>
        <end position="82"/>
    </location>
</feature>
<proteinExistence type="predicted"/>
<dbReference type="EMBL" id="JBIVGG010000013">
    <property type="protein sequence ID" value="MFJ4082954.1"/>
    <property type="molecule type" value="Genomic_DNA"/>
</dbReference>
<accession>A0ABW8FLM2</accession>
<dbReference type="Proteomes" id="UP001617511">
    <property type="component" value="Unassembled WGS sequence"/>
</dbReference>
<reference evidence="2 3" key="1">
    <citation type="submission" date="2024-10" db="EMBL/GenBank/DDBJ databases">
        <title>The Natural Products Discovery Center: Release of the First 8490 Sequenced Strains for Exploring Actinobacteria Biosynthetic Diversity.</title>
        <authorList>
            <person name="Kalkreuter E."/>
            <person name="Kautsar S.A."/>
            <person name="Yang D."/>
            <person name="Bader C.D."/>
            <person name="Teijaro C.N."/>
            <person name="Fluegel L."/>
            <person name="Davis C.M."/>
            <person name="Simpson J.R."/>
            <person name="Lauterbach L."/>
            <person name="Steele A.D."/>
            <person name="Gui C."/>
            <person name="Meng S."/>
            <person name="Li G."/>
            <person name="Viehrig K."/>
            <person name="Ye F."/>
            <person name="Su P."/>
            <person name="Kiefer A.F."/>
            <person name="Nichols A."/>
            <person name="Cepeda A.J."/>
            <person name="Yan W."/>
            <person name="Fan B."/>
            <person name="Jiang Y."/>
            <person name="Adhikari A."/>
            <person name="Zheng C.-J."/>
            <person name="Schuster L."/>
            <person name="Cowan T.M."/>
            <person name="Smanski M.J."/>
            <person name="Chevrette M.G."/>
            <person name="De Carvalho L.P.S."/>
            <person name="Shen B."/>
        </authorList>
    </citation>
    <scope>NUCLEOTIDE SEQUENCE [LARGE SCALE GENOMIC DNA]</scope>
    <source>
        <strain evidence="2 3">NPDC089932</strain>
    </source>
</reference>
<sequence length="133" mass="14265">MGDGLTGERTMQVRVAVVNGAPGDAEDLLRWLQTDLAGSRTEPSLTGGDAEQMGTGEIILAGIATTVALADFLLVASTWLDARRGRATPGRRLSIERLGDRTSVTIDGASEEEVERALRELLRADERTEGEQE</sequence>
<evidence type="ECO:0000313" key="2">
    <source>
        <dbReference type="EMBL" id="MFJ4082954.1"/>
    </source>
</evidence>
<dbReference type="RefSeq" id="WP_402074664.1">
    <property type="nucleotide sequence ID" value="NZ_JBIVGG010000013.1"/>
</dbReference>
<dbReference type="InterPro" id="IPR045428">
    <property type="entry name" value="EACC1"/>
</dbReference>